<dbReference type="OrthoDB" id="8436190at2759"/>
<dbReference type="PANTHER" id="PTHR37162:SF11">
    <property type="match status" value="1"/>
</dbReference>
<dbReference type="GeneID" id="106515698"/>
<dbReference type="KEGG" id="alim:106515698"/>
<dbReference type="Proteomes" id="UP000192220">
    <property type="component" value="Unplaced"/>
</dbReference>
<keyword evidence="1" id="KW-1185">Reference proteome</keyword>
<name>A0A2I4AZZ7_AUSLI</name>
<accession>A0A2I4AZZ7</accession>
<feature type="non-terminal residue" evidence="2">
    <location>
        <position position="299"/>
    </location>
</feature>
<evidence type="ECO:0000313" key="1">
    <source>
        <dbReference type="Proteomes" id="UP000192220"/>
    </source>
</evidence>
<dbReference type="RefSeq" id="XP_013861075.1">
    <property type="nucleotide sequence ID" value="XM_014005621.1"/>
</dbReference>
<dbReference type="InParanoid" id="A0A2I4AZZ7"/>
<protein>
    <submittedName>
        <fullName evidence="2">Uncharacterized protein LOC106515698</fullName>
    </submittedName>
</protein>
<reference evidence="2" key="1">
    <citation type="submission" date="2025-08" db="UniProtKB">
        <authorList>
            <consortium name="RefSeq"/>
        </authorList>
    </citation>
    <scope>IDENTIFICATION</scope>
</reference>
<evidence type="ECO:0000313" key="2">
    <source>
        <dbReference type="RefSeq" id="XP_013861075.1"/>
    </source>
</evidence>
<sequence>MFPDSDIARTFTCGKDKTGYILRFGLAHFFKQQLVDIVNTAGPFVLMFDESLNQSTKKKQLDVHVGFWNEDCVQSRYLGSQFLGHGTAEDLLHHIKECVAKLNMRRLVSISMDGPNVNLKLGDLLQKEHAELYGTQLVKVGSCGLHTMHNAVKAGFSMWQLDKLLRALHFLFDNVPARREDFTALTGSTSFPLPFCGHRWVENVPVAERAVQVWPTIMKYMDAVKQKKLPNPGTASYDTIQAAQADPLIIAKLQFFLAISRTFNPFLTSYQTDEPVLPFLAEDLSELLKSAEALCEKGA</sequence>
<organism evidence="1 2">
    <name type="scientific">Austrofundulus limnaeus</name>
    <name type="common">Annual killifish</name>
    <dbReference type="NCBI Taxonomy" id="52670"/>
    <lineage>
        <taxon>Eukaryota</taxon>
        <taxon>Metazoa</taxon>
        <taxon>Chordata</taxon>
        <taxon>Craniata</taxon>
        <taxon>Vertebrata</taxon>
        <taxon>Euteleostomi</taxon>
        <taxon>Actinopterygii</taxon>
        <taxon>Neopterygii</taxon>
        <taxon>Teleostei</taxon>
        <taxon>Neoteleostei</taxon>
        <taxon>Acanthomorphata</taxon>
        <taxon>Ovalentaria</taxon>
        <taxon>Atherinomorphae</taxon>
        <taxon>Cyprinodontiformes</taxon>
        <taxon>Rivulidae</taxon>
        <taxon>Austrofundulus</taxon>
    </lineage>
</organism>
<dbReference type="AlphaFoldDB" id="A0A2I4AZZ7"/>
<dbReference type="PANTHER" id="PTHR37162">
    <property type="entry name" value="HAT FAMILY DIMERISATION DOMAINCONTAINING PROTEIN-RELATED"/>
    <property type="match status" value="1"/>
</dbReference>
<dbReference type="SUPFAM" id="SSF53098">
    <property type="entry name" value="Ribonuclease H-like"/>
    <property type="match status" value="1"/>
</dbReference>
<gene>
    <name evidence="2" type="primary">LOC106515698</name>
</gene>
<dbReference type="InterPro" id="IPR012337">
    <property type="entry name" value="RNaseH-like_sf"/>
</dbReference>
<proteinExistence type="predicted"/>